<dbReference type="Gene3D" id="3.30.420.40">
    <property type="match status" value="1"/>
</dbReference>
<evidence type="ECO:0000256" key="14">
    <source>
        <dbReference type="ARBA" id="ARBA00038036"/>
    </source>
</evidence>
<feature type="binding site" evidence="16">
    <location>
        <position position="172"/>
    </location>
    <ligand>
        <name>substrate</name>
    </ligand>
</feature>
<comment type="cofactor">
    <cofactor evidence="16">
        <name>NH4(+)</name>
        <dbReference type="ChEBI" id="CHEBI:28938"/>
    </cofactor>
    <cofactor evidence="16">
        <name>K(+)</name>
        <dbReference type="ChEBI" id="CHEBI:29103"/>
    </cofactor>
    <text evidence="16">A monovalent cation. Ammonium or potassium.</text>
</comment>
<gene>
    <name evidence="16" type="primary">coaX</name>
    <name evidence="17" type="ORF">EKO22_03875</name>
</gene>
<evidence type="ECO:0000256" key="8">
    <source>
        <dbReference type="ARBA" id="ARBA00022679"/>
    </source>
</evidence>
<evidence type="ECO:0000256" key="15">
    <source>
        <dbReference type="ARBA" id="ARBA00040883"/>
    </source>
</evidence>
<dbReference type="NCBIfam" id="TIGR00671">
    <property type="entry name" value="baf"/>
    <property type="match status" value="1"/>
</dbReference>
<keyword evidence="8 16" id="KW-0808">Transferase</keyword>
<feature type="binding site" evidence="16">
    <location>
        <position position="120"/>
    </location>
    <ligand>
        <name>ATP</name>
        <dbReference type="ChEBI" id="CHEBI:30616"/>
    </ligand>
</feature>
<dbReference type="Pfam" id="PF03309">
    <property type="entry name" value="Pan_kinase"/>
    <property type="match status" value="1"/>
</dbReference>
<dbReference type="PANTHER" id="PTHR34265">
    <property type="entry name" value="TYPE III PANTOTHENATE KINASE"/>
    <property type="match status" value="1"/>
</dbReference>
<evidence type="ECO:0000256" key="9">
    <source>
        <dbReference type="ARBA" id="ARBA00022741"/>
    </source>
</evidence>
<dbReference type="GO" id="GO:0005524">
    <property type="term" value="F:ATP binding"/>
    <property type="evidence" value="ECO:0007669"/>
    <property type="project" value="UniProtKB-UniRule"/>
</dbReference>
<keyword evidence="11 16" id="KW-0067">ATP-binding</keyword>
<dbReference type="InterPro" id="IPR004619">
    <property type="entry name" value="Type_III_PanK"/>
</dbReference>
<dbReference type="AlphaFoldDB" id="A0AAT9JUT8"/>
<evidence type="ECO:0000256" key="2">
    <source>
        <dbReference type="ARBA" id="ARBA00001958"/>
    </source>
</evidence>
<evidence type="ECO:0000256" key="10">
    <source>
        <dbReference type="ARBA" id="ARBA00022777"/>
    </source>
</evidence>
<keyword evidence="7 16" id="KW-0963">Cytoplasm</keyword>
<comment type="similarity">
    <text evidence="14 16">Belongs to the type III pantothenate kinase family.</text>
</comment>
<feature type="binding site" evidence="16">
    <location>
        <position position="91"/>
    </location>
    <ligand>
        <name>substrate</name>
    </ligand>
</feature>
<dbReference type="GO" id="GO:0046872">
    <property type="term" value="F:metal ion binding"/>
    <property type="evidence" value="ECO:0007669"/>
    <property type="project" value="UniProtKB-KW"/>
</dbReference>
<comment type="function">
    <text evidence="16">Catalyzes the phosphorylation of pantothenate (Pan), the first step in CoA biosynthesis.</text>
</comment>
<dbReference type="RefSeq" id="WP_208679179.1">
    <property type="nucleotide sequence ID" value="NZ_CP034671.2"/>
</dbReference>
<dbReference type="NCBIfam" id="NF009871">
    <property type="entry name" value="PRK13331.1"/>
    <property type="match status" value="1"/>
</dbReference>
<evidence type="ECO:0000256" key="11">
    <source>
        <dbReference type="ARBA" id="ARBA00022840"/>
    </source>
</evidence>
<keyword evidence="12 16" id="KW-0630">Potassium</keyword>
<dbReference type="EMBL" id="CP034671">
    <property type="protein sequence ID" value="QFZ91631.2"/>
    <property type="molecule type" value="Genomic_DNA"/>
</dbReference>
<evidence type="ECO:0000256" key="16">
    <source>
        <dbReference type="HAMAP-Rule" id="MF_01274"/>
    </source>
</evidence>
<comment type="catalytic activity">
    <reaction evidence="1 16">
        <text>(R)-pantothenate + ATP = (R)-4'-phosphopantothenate + ADP + H(+)</text>
        <dbReference type="Rhea" id="RHEA:16373"/>
        <dbReference type="ChEBI" id="CHEBI:10986"/>
        <dbReference type="ChEBI" id="CHEBI:15378"/>
        <dbReference type="ChEBI" id="CHEBI:29032"/>
        <dbReference type="ChEBI" id="CHEBI:30616"/>
        <dbReference type="ChEBI" id="CHEBI:456216"/>
        <dbReference type="EC" id="2.7.1.33"/>
    </reaction>
</comment>
<keyword evidence="13 16" id="KW-0173">Coenzyme A biosynthesis</keyword>
<evidence type="ECO:0000313" key="17">
    <source>
        <dbReference type="EMBL" id="QFZ91631.2"/>
    </source>
</evidence>
<dbReference type="InterPro" id="IPR043129">
    <property type="entry name" value="ATPase_NBD"/>
</dbReference>
<dbReference type="CDD" id="cd24015">
    <property type="entry name" value="ASKHA_NBD_PanK-III"/>
    <property type="match status" value="1"/>
</dbReference>
<dbReference type="GO" id="GO:0015937">
    <property type="term" value="P:coenzyme A biosynthetic process"/>
    <property type="evidence" value="ECO:0007669"/>
    <property type="project" value="UniProtKB-UniRule"/>
</dbReference>
<evidence type="ECO:0000256" key="1">
    <source>
        <dbReference type="ARBA" id="ARBA00001206"/>
    </source>
</evidence>
<evidence type="ECO:0000256" key="13">
    <source>
        <dbReference type="ARBA" id="ARBA00022993"/>
    </source>
</evidence>
<keyword evidence="9 16" id="KW-0547">Nucleotide-binding</keyword>
<dbReference type="GO" id="GO:0004594">
    <property type="term" value="F:pantothenate kinase activity"/>
    <property type="evidence" value="ECO:0007669"/>
    <property type="project" value="UniProtKB-UniRule"/>
</dbReference>
<accession>A0AAT9JUT8</accession>
<keyword evidence="16" id="KW-0479">Metal-binding</keyword>
<keyword evidence="10 16" id="KW-0418">Kinase</keyword>
<comment type="pathway">
    <text evidence="4 16">Cofactor biosynthesis; coenzyme A biosynthesis; CoA from (R)-pantothenate: step 1/5.</text>
</comment>
<evidence type="ECO:0000256" key="6">
    <source>
        <dbReference type="ARBA" id="ARBA00012102"/>
    </source>
</evidence>
<comment type="subcellular location">
    <subcellularLocation>
        <location evidence="3 16">Cytoplasm</location>
    </subcellularLocation>
</comment>
<name>A0AAT9JUT8_SYNEL</name>
<dbReference type="SUPFAM" id="SSF53067">
    <property type="entry name" value="Actin-like ATPase domain"/>
    <property type="match status" value="1"/>
</dbReference>
<proteinExistence type="inferred from homology"/>
<organism evidence="17">
    <name type="scientific">Synechococcus elongatus PCC 11802</name>
    <dbReference type="NCBI Taxonomy" id="2283154"/>
    <lineage>
        <taxon>Bacteria</taxon>
        <taxon>Bacillati</taxon>
        <taxon>Cyanobacteriota</taxon>
        <taxon>Cyanophyceae</taxon>
        <taxon>Synechococcales</taxon>
        <taxon>Synechococcaceae</taxon>
        <taxon>Synechococcus</taxon>
    </lineage>
</organism>
<dbReference type="PANTHER" id="PTHR34265:SF1">
    <property type="entry name" value="TYPE III PANTOTHENATE KINASE"/>
    <property type="match status" value="1"/>
</dbReference>
<comment type="cofactor">
    <cofactor evidence="2">
        <name>K(+)</name>
        <dbReference type="ChEBI" id="CHEBI:29103"/>
    </cofactor>
</comment>
<feature type="active site" description="Proton acceptor" evidence="16">
    <location>
        <position position="97"/>
    </location>
</feature>
<evidence type="ECO:0000256" key="4">
    <source>
        <dbReference type="ARBA" id="ARBA00005225"/>
    </source>
</evidence>
<dbReference type="HAMAP" id="MF_01274">
    <property type="entry name" value="Pantothen_kinase_3"/>
    <property type="match status" value="1"/>
</dbReference>
<feature type="binding site" evidence="16">
    <location>
        <position position="117"/>
    </location>
    <ligand>
        <name>K(+)</name>
        <dbReference type="ChEBI" id="CHEBI:29103"/>
    </ligand>
</feature>
<sequence>MGRLALAIGNSRWHWGYFSRDSAPRFWDAIAPSQPLSCLELTALLQAHHPEISVQTPIAIASVVPQQLTLLPAGWPQRQLKLSDVPLANCYPTLGLDRAIALYEAGGQVGWPVLMIDCGTAITVNAANDLGQFAGGAILPGVALQLRSLAQGTAALPNIETDQQSDRWAMNTPDAIASGVIYGLAGALRGFIEDWRSQHPQRPIYFTGGDGELLANLLADLPNLQATPHLLLCGIDRLAQAMTTAPD</sequence>
<evidence type="ECO:0000256" key="7">
    <source>
        <dbReference type="ARBA" id="ARBA00022490"/>
    </source>
</evidence>
<evidence type="ECO:0000256" key="5">
    <source>
        <dbReference type="ARBA" id="ARBA00011738"/>
    </source>
</evidence>
<comment type="subunit">
    <text evidence="5 16">Homodimer.</text>
</comment>
<evidence type="ECO:0000256" key="12">
    <source>
        <dbReference type="ARBA" id="ARBA00022958"/>
    </source>
</evidence>
<feature type="binding site" evidence="16">
    <location>
        <begin position="95"/>
        <end position="98"/>
    </location>
    <ligand>
        <name>substrate</name>
    </ligand>
</feature>
<evidence type="ECO:0000256" key="3">
    <source>
        <dbReference type="ARBA" id="ARBA00004496"/>
    </source>
</evidence>
<protein>
    <recommendedName>
        <fullName evidence="15 16">Type III pantothenate kinase</fullName>
        <ecNumber evidence="6 16">2.7.1.33</ecNumber>
    </recommendedName>
    <alternativeName>
        <fullName evidence="16">PanK-III</fullName>
    </alternativeName>
    <alternativeName>
        <fullName evidence="16">Pantothenic acid kinase</fullName>
    </alternativeName>
</protein>
<dbReference type="EC" id="2.7.1.33" evidence="6 16"/>
<feature type="binding site" evidence="16">
    <location>
        <begin position="7"/>
        <end position="14"/>
    </location>
    <ligand>
        <name>ATP</name>
        <dbReference type="ChEBI" id="CHEBI:30616"/>
    </ligand>
</feature>
<reference evidence="17" key="1">
    <citation type="submission" date="2024-01" db="EMBL/GenBank/DDBJ databases">
        <title>Synechococcus elongatus PCC 11802, a close yet different native of Synechococcus elongatus PCC 11801.</title>
        <authorList>
            <person name="Jaiswal D."/>
            <person name="Sengupta A."/>
            <person name="Sengupta S."/>
            <person name="Pakrasi H.B."/>
            <person name="Wangikar P."/>
        </authorList>
    </citation>
    <scope>NUCLEOTIDE SEQUENCE</scope>
    <source>
        <strain evidence="17">PCC 11802</strain>
    </source>
</reference>
<dbReference type="GO" id="GO:0005737">
    <property type="term" value="C:cytoplasm"/>
    <property type="evidence" value="ECO:0007669"/>
    <property type="project" value="UniProtKB-SubCell"/>
</dbReference>